<sequence length="213" mass="23302">MPALAISNPVPTLFSNIAAISSSIPIHRRSGFFQNASPVIKIGTKEILLIVLCGVLPILILSILCTWLLCCYGRAKCFSVLSRKRPDHKSENQFLKIEEMDGRSIGSKSEDMSLKTAGTSRGSVEEQSMEEALRGFNMVETERLGRGGARIRADSTSPPVLRDNEMHPDIALPSPLQEQFSHVTPQEISSAIIHQLGANDYPLRFGSHGTGNM</sequence>
<proteinExistence type="predicted"/>
<protein>
    <submittedName>
        <fullName evidence="3">Uncharacterized protein</fullName>
    </submittedName>
</protein>
<accession>A0A6A5TRU1</accession>
<keyword evidence="2" id="KW-0472">Membrane</keyword>
<dbReference type="EMBL" id="ML976999">
    <property type="protein sequence ID" value="KAF1954382.1"/>
    <property type="molecule type" value="Genomic_DNA"/>
</dbReference>
<dbReference type="AlphaFoldDB" id="A0A6A5TRU1"/>
<feature type="region of interest" description="Disordered" evidence="1">
    <location>
        <begin position="106"/>
        <end position="129"/>
    </location>
</feature>
<evidence type="ECO:0000256" key="1">
    <source>
        <dbReference type="SAM" id="MobiDB-lite"/>
    </source>
</evidence>
<gene>
    <name evidence="3" type="ORF">CC80DRAFT_550408</name>
</gene>
<reference evidence="3" key="1">
    <citation type="journal article" date="2020" name="Stud. Mycol.">
        <title>101 Dothideomycetes genomes: a test case for predicting lifestyles and emergence of pathogens.</title>
        <authorList>
            <person name="Haridas S."/>
            <person name="Albert R."/>
            <person name="Binder M."/>
            <person name="Bloem J."/>
            <person name="Labutti K."/>
            <person name="Salamov A."/>
            <person name="Andreopoulos B."/>
            <person name="Baker S."/>
            <person name="Barry K."/>
            <person name="Bills G."/>
            <person name="Bluhm B."/>
            <person name="Cannon C."/>
            <person name="Castanera R."/>
            <person name="Culley D."/>
            <person name="Daum C."/>
            <person name="Ezra D."/>
            <person name="Gonzalez J."/>
            <person name="Henrissat B."/>
            <person name="Kuo A."/>
            <person name="Liang C."/>
            <person name="Lipzen A."/>
            <person name="Lutzoni F."/>
            <person name="Magnuson J."/>
            <person name="Mondo S."/>
            <person name="Nolan M."/>
            <person name="Ohm R."/>
            <person name="Pangilinan J."/>
            <person name="Park H.-J."/>
            <person name="Ramirez L."/>
            <person name="Alfaro M."/>
            <person name="Sun H."/>
            <person name="Tritt A."/>
            <person name="Yoshinaga Y."/>
            <person name="Zwiers L.-H."/>
            <person name="Turgeon B."/>
            <person name="Goodwin S."/>
            <person name="Spatafora J."/>
            <person name="Crous P."/>
            <person name="Grigoriev I."/>
        </authorList>
    </citation>
    <scope>NUCLEOTIDE SEQUENCE</scope>
    <source>
        <strain evidence="3">CBS 675.92</strain>
    </source>
</reference>
<dbReference type="OrthoDB" id="10648827at2759"/>
<keyword evidence="2" id="KW-1133">Transmembrane helix</keyword>
<feature type="compositionally biased region" description="Polar residues" evidence="1">
    <location>
        <begin position="116"/>
        <end position="126"/>
    </location>
</feature>
<dbReference type="Proteomes" id="UP000800035">
    <property type="component" value="Unassembled WGS sequence"/>
</dbReference>
<feature type="transmembrane region" description="Helical" evidence="2">
    <location>
        <begin position="47"/>
        <end position="69"/>
    </location>
</feature>
<name>A0A6A5TRU1_9PLEO</name>
<organism evidence="3 4">
    <name type="scientific">Byssothecium circinans</name>
    <dbReference type="NCBI Taxonomy" id="147558"/>
    <lineage>
        <taxon>Eukaryota</taxon>
        <taxon>Fungi</taxon>
        <taxon>Dikarya</taxon>
        <taxon>Ascomycota</taxon>
        <taxon>Pezizomycotina</taxon>
        <taxon>Dothideomycetes</taxon>
        <taxon>Pleosporomycetidae</taxon>
        <taxon>Pleosporales</taxon>
        <taxon>Massarineae</taxon>
        <taxon>Massarinaceae</taxon>
        <taxon>Byssothecium</taxon>
    </lineage>
</organism>
<evidence type="ECO:0000313" key="3">
    <source>
        <dbReference type="EMBL" id="KAF1954382.1"/>
    </source>
</evidence>
<keyword evidence="4" id="KW-1185">Reference proteome</keyword>
<evidence type="ECO:0000256" key="2">
    <source>
        <dbReference type="SAM" id="Phobius"/>
    </source>
</evidence>
<keyword evidence="2" id="KW-0812">Transmembrane</keyword>
<evidence type="ECO:0000313" key="4">
    <source>
        <dbReference type="Proteomes" id="UP000800035"/>
    </source>
</evidence>